<feature type="region of interest" description="Disordered" evidence="7">
    <location>
        <begin position="38"/>
        <end position="68"/>
    </location>
</feature>
<evidence type="ECO:0000256" key="7">
    <source>
        <dbReference type="SAM" id="MobiDB-lite"/>
    </source>
</evidence>
<dbReference type="InterPro" id="IPR036678">
    <property type="entry name" value="MutS_con_dom_sf"/>
</dbReference>
<accession>A0A9P6RBH3</accession>
<dbReference type="GO" id="GO:0030983">
    <property type="term" value="F:mismatched DNA binding"/>
    <property type="evidence" value="ECO:0007669"/>
    <property type="project" value="InterPro"/>
</dbReference>
<evidence type="ECO:0000313" key="10">
    <source>
        <dbReference type="Proteomes" id="UP000823405"/>
    </source>
</evidence>
<dbReference type="InterPro" id="IPR000432">
    <property type="entry name" value="DNA_mismatch_repair_MutS_C"/>
</dbReference>
<dbReference type="SUPFAM" id="SSF53150">
    <property type="entry name" value="DNA repair protein MutS, domain II"/>
    <property type="match status" value="1"/>
</dbReference>
<dbReference type="Gene3D" id="3.30.420.110">
    <property type="entry name" value="MutS, connector domain"/>
    <property type="match status" value="1"/>
</dbReference>
<dbReference type="InterPro" id="IPR007696">
    <property type="entry name" value="DNA_mismatch_repair_MutS_core"/>
</dbReference>
<evidence type="ECO:0000256" key="3">
    <source>
        <dbReference type="ARBA" id="ARBA00022763"/>
    </source>
</evidence>
<organism evidence="9 10">
    <name type="scientific">Linnemannia gamsii</name>
    <dbReference type="NCBI Taxonomy" id="64522"/>
    <lineage>
        <taxon>Eukaryota</taxon>
        <taxon>Fungi</taxon>
        <taxon>Fungi incertae sedis</taxon>
        <taxon>Mucoromycota</taxon>
        <taxon>Mortierellomycotina</taxon>
        <taxon>Mortierellomycetes</taxon>
        <taxon>Mortierellales</taxon>
        <taxon>Mortierellaceae</taxon>
        <taxon>Linnemannia</taxon>
    </lineage>
</organism>
<dbReference type="SUPFAM" id="SSF52540">
    <property type="entry name" value="P-loop containing nucleoside triphosphate hydrolases"/>
    <property type="match status" value="1"/>
</dbReference>
<feature type="domain" description="DNA mismatch repair proteins mutS family" evidence="8">
    <location>
        <begin position="904"/>
        <end position="920"/>
    </location>
</feature>
<evidence type="ECO:0000256" key="2">
    <source>
        <dbReference type="ARBA" id="ARBA00022741"/>
    </source>
</evidence>
<dbReference type="Gene3D" id="1.10.1420.10">
    <property type="match status" value="2"/>
</dbReference>
<dbReference type="InterPro" id="IPR016151">
    <property type="entry name" value="DNA_mismatch_repair_MutS_N"/>
</dbReference>
<dbReference type="InterPro" id="IPR007860">
    <property type="entry name" value="DNA_mmatch_repair_MutS_con_dom"/>
</dbReference>
<dbReference type="OrthoDB" id="2534523at2759"/>
<proteinExistence type="inferred from homology"/>
<dbReference type="EMBL" id="JAAAIN010000342">
    <property type="protein sequence ID" value="KAG0315940.1"/>
    <property type="molecule type" value="Genomic_DNA"/>
</dbReference>
<keyword evidence="5" id="KW-0238">DNA-binding</keyword>
<dbReference type="Proteomes" id="UP000823405">
    <property type="component" value="Unassembled WGS sequence"/>
</dbReference>
<dbReference type="Gene3D" id="3.40.1170.10">
    <property type="entry name" value="DNA repair protein MutS, domain I"/>
    <property type="match status" value="1"/>
</dbReference>
<protein>
    <submittedName>
        <fullName evidence="9">DNA mismatch repair ATPase msh1</fullName>
    </submittedName>
</protein>
<dbReference type="Pfam" id="PF05192">
    <property type="entry name" value="MutS_III"/>
    <property type="match status" value="1"/>
</dbReference>
<dbReference type="PROSITE" id="PS00486">
    <property type="entry name" value="DNA_MISMATCH_REPAIR_2"/>
    <property type="match status" value="1"/>
</dbReference>
<keyword evidence="6" id="KW-0234">DNA repair</keyword>
<evidence type="ECO:0000313" key="9">
    <source>
        <dbReference type="EMBL" id="KAG0315940.1"/>
    </source>
</evidence>
<dbReference type="GO" id="GO:0005634">
    <property type="term" value="C:nucleus"/>
    <property type="evidence" value="ECO:0007669"/>
    <property type="project" value="TreeGrafter"/>
</dbReference>
<dbReference type="GO" id="GO:0043504">
    <property type="term" value="P:mitochondrial DNA repair"/>
    <property type="evidence" value="ECO:0007669"/>
    <property type="project" value="TreeGrafter"/>
</dbReference>
<dbReference type="Pfam" id="PF01624">
    <property type="entry name" value="MutS_I"/>
    <property type="match status" value="1"/>
</dbReference>
<dbReference type="PANTHER" id="PTHR11361:SF34">
    <property type="entry name" value="DNA MISMATCH REPAIR PROTEIN MSH1, MITOCHONDRIAL"/>
    <property type="match status" value="1"/>
</dbReference>
<dbReference type="InterPro" id="IPR027417">
    <property type="entry name" value="P-loop_NTPase"/>
</dbReference>
<dbReference type="GO" id="GO:0005524">
    <property type="term" value="F:ATP binding"/>
    <property type="evidence" value="ECO:0007669"/>
    <property type="project" value="UniProtKB-KW"/>
</dbReference>
<dbReference type="Pfam" id="PF00488">
    <property type="entry name" value="MutS_V"/>
    <property type="match status" value="1"/>
</dbReference>
<evidence type="ECO:0000256" key="5">
    <source>
        <dbReference type="ARBA" id="ARBA00023125"/>
    </source>
</evidence>
<keyword evidence="3" id="KW-0227">DNA damage</keyword>
<evidence type="ECO:0000256" key="6">
    <source>
        <dbReference type="ARBA" id="ARBA00023204"/>
    </source>
</evidence>
<keyword evidence="10" id="KW-1185">Reference proteome</keyword>
<name>A0A9P6RBH3_9FUNG</name>
<evidence type="ECO:0000256" key="4">
    <source>
        <dbReference type="ARBA" id="ARBA00022840"/>
    </source>
</evidence>
<comment type="caution">
    <text evidence="9">The sequence shown here is derived from an EMBL/GenBank/DDBJ whole genome shotgun (WGS) entry which is preliminary data.</text>
</comment>
<dbReference type="AlphaFoldDB" id="A0A9P6RBH3"/>
<dbReference type="InterPro" id="IPR007695">
    <property type="entry name" value="DNA_mismatch_repair_MutS-lik_N"/>
</dbReference>
<dbReference type="PANTHER" id="PTHR11361">
    <property type="entry name" value="DNA MISMATCH REPAIR PROTEIN MUTS FAMILY MEMBER"/>
    <property type="match status" value="1"/>
</dbReference>
<dbReference type="SMART" id="SM00534">
    <property type="entry name" value="MUTSac"/>
    <property type="match status" value="1"/>
</dbReference>
<keyword evidence="2" id="KW-0547">Nucleotide-binding</keyword>
<dbReference type="GO" id="GO:0006298">
    <property type="term" value="P:mismatch repair"/>
    <property type="evidence" value="ECO:0007669"/>
    <property type="project" value="InterPro"/>
</dbReference>
<evidence type="ECO:0000256" key="1">
    <source>
        <dbReference type="ARBA" id="ARBA00006271"/>
    </source>
</evidence>
<reference evidence="9" key="1">
    <citation type="journal article" date="2020" name="Fungal Divers.">
        <title>Resolving the Mortierellaceae phylogeny through synthesis of multi-gene phylogenetics and phylogenomics.</title>
        <authorList>
            <person name="Vandepol N."/>
            <person name="Liber J."/>
            <person name="Desiro A."/>
            <person name="Na H."/>
            <person name="Kennedy M."/>
            <person name="Barry K."/>
            <person name="Grigoriev I.V."/>
            <person name="Miller A.N."/>
            <person name="O'Donnell K."/>
            <person name="Stajich J.E."/>
            <person name="Bonito G."/>
        </authorList>
    </citation>
    <scope>NUCLEOTIDE SEQUENCE</scope>
    <source>
        <strain evidence="9">NVP60</strain>
    </source>
</reference>
<keyword evidence="4" id="KW-0067">ATP-binding</keyword>
<comment type="similarity">
    <text evidence="1">Belongs to the DNA mismatch repair MutS family.</text>
</comment>
<dbReference type="SMART" id="SM00533">
    <property type="entry name" value="MUTSd"/>
    <property type="match status" value="1"/>
</dbReference>
<dbReference type="GO" id="GO:0140664">
    <property type="term" value="F:ATP-dependent DNA damage sensor activity"/>
    <property type="evidence" value="ECO:0007669"/>
    <property type="project" value="InterPro"/>
</dbReference>
<sequence length="1101" mass="122802">MFSPCRHRTSLHALKSCTSSWKPSPPVFRRAYFRTPSTAGHRTVTGPKTSFSTQVATNSAGQNGDSRACLHTSNTRLRRHASDAAPSLDDATKAKGPKVSVLTLEDLQSVNPKPTVFSATSTSVGTTTEELVVPKRNRAARAKSTQDGVSLEKEIITILPKMIEPAIKSEPTVKPEPIKKIPPLRAQIMEMEAIYPDCVLLVRVGEFYELYDHNALEYGPLLGLKMGSKTFGGKTIAFTGFPMRQLDRHLETLVAKHHLKVALCEQYQNEDGRTFRRSIHRIITPGTLIDEQFLDQGENNWLLAVSTDKTSHSLGLSWLDLSTGDFFTQETTNDSFPNDLARIRPREVIVNSNLRTQPDHPVLRTMQEMGPFVVGFEDMRTAAQLATMLENEILNEAAEKYGFDPNHLRPFSNREQTACLAILRYINHTQMGRKPVVQQPIQWQDDSIMKMDKNTIEALELVRTLRDPSRIGSLLHYLDNTKTKAGSRLLSDWLTSPLTGIDKINGRLDMVEFFGKDSHLMYDVGVYLDECRDAQRAIQKLSLGQIDPQDLVTIRVTLEALQKIKARISDKIQLTKEERSSQRSERKGTAVPALVQETVDNIQDLEGICQLIRNVVDESMDRKQDYGFINEDVSPALNKLHQDLRELKKRKKELLDHWRDHLGGVKPFEIKSSFGYRHVVEMRSTLTAARLHELLDGKIKDVSHADQRRSKVRYEVPALSELIGSIEGLEAQIVQEEKSILSETRADILEESTAIVQNCRYIAQLDVLLAFANLMLERHYTRPVLNNSCKSVVVAGRHPVVELSLQSRGSQFMENQCSVGDDELIWLLTGPNMGGKSTFLRQNAILTIMAQMGSFVPASSAHLGIVDKVFSRLGASDNLANSQSTFMVEMSETASILQHATEKSLVIMDEVGRGTATLDGCAIAYATLHHLYHANKCRTLFATHYHELADMVGAVPGTYGQGLVKAPDQAVDKSDSHAVVTQDPASVGRILSQKHEHYQRTFTLQNQDGPSVSSTSSTTEMASHLQHDEPISAIAGTGDWWGDLLPHLTSLTALRIHLDDRFDVQSDNLFAALPLLERLDLRTLGSITVSDTTSIMDASEN</sequence>
<dbReference type="InterPro" id="IPR045076">
    <property type="entry name" value="MutS"/>
</dbReference>
<dbReference type="SUPFAM" id="SSF48334">
    <property type="entry name" value="DNA repair protein MutS, domain III"/>
    <property type="match status" value="1"/>
</dbReference>
<dbReference type="NCBIfam" id="NF003810">
    <property type="entry name" value="PRK05399.1"/>
    <property type="match status" value="1"/>
</dbReference>
<dbReference type="Gene3D" id="3.40.50.300">
    <property type="entry name" value="P-loop containing nucleotide triphosphate hydrolases"/>
    <property type="match status" value="1"/>
</dbReference>
<dbReference type="Pfam" id="PF05188">
    <property type="entry name" value="MutS_II"/>
    <property type="match status" value="1"/>
</dbReference>
<dbReference type="InterPro" id="IPR036187">
    <property type="entry name" value="DNA_mismatch_repair_MutS_sf"/>
</dbReference>
<gene>
    <name evidence="9" type="primary">MSH1</name>
    <name evidence="9" type="ORF">BGZ97_007669</name>
</gene>
<evidence type="ECO:0000259" key="8">
    <source>
        <dbReference type="PROSITE" id="PS00486"/>
    </source>
</evidence>
<dbReference type="SUPFAM" id="SSF55271">
    <property type="entry name" value="DNA repair protein MutS, domain I"/>
    <property type="match status" value="1"/>
</dbReference>
<dbReference type="GO" id="GO:0005739">
    <property type="term" value="C:mitochondrion"/>
    <property type="evidence" value="ECO:0007669"/>
    <property type="project" value="TreeGrafter"/>
</dbReference>